<evidence type="ECO:0000256" key="1">
    <source>
        <dbReference type="ARBA" id="ARBA00002324"/>
    </source>
</evidence>
<comment type="caution">
    <text evidence="13">The sequence shown here is derived from an EMBL/GenBank/DDBJ whole genome shotgun (WGS) entry which is preliminary data.</text>
</comment>
<feature type="domain" description="Cytidyltransferase-like" evidence="12">
    <location>
        <begin position="7"/>
        <end position="167"/>
    </location>
</feature>
<dbReference type="GO" id="GO:0009435">
    <property type="term" value="P:NAD+ biosynthetic process"/>
    <property type="evidence" value="ECO:0007669"/>
    <property type="project" value="UniProtKB-UniRule"/>
</dbReference>
<evidence type="ECO:0000256" key="6">
    <source>
        <dbReference type="ARBA" id="ARBA00022695"/>
    </source>
</evidence>
<evidence type="ECO:0000256" key="10">
    <source>
        <dbReference type="ARBA" id="ARBA00048721"/>
    </source>
</evidence>
<keyword evidence="14" id="KW-1185">Reference proteome</keyword>
<comment type="catalytic activity">
    <reaction evidence="10 11">
        <text>nicotinate beta-D-ribonucleotide + ATP + H(+) = deamido-NAD(+) + diphosphate</text>
        <dbReference type="Rhea" id="RHEA:22860"/>
        <dbReference type="ChEBI" id="CHEBI:15378"/>
        <dbReference type="ChEBI" id="CHEBI:30616"/>
        <dbReference type="ChEBI" id="CHEBI:33019"/>
        <dbReference type="ChEBI" id="CHEBI:57502"/>
        <dbReference type="ChEBI" id="CHEBI:58437"/>
        <dbReference type="EC" id="2.7.7.18"/>
    </reaction>
</comment>
<dbReference type="InterPro" id="IPR014729">
    <property type="entry name" value="Rossmann-like_a/b/a_fold"/>
</dbReference>
<dbReference type="InterPro" id="IPR005248">
    <property type="entry name" value="NadD/NMNAT"/>
</dbReference>
<organism evidence="13 14">
    <name type="scientific">Psychroflexus salis</name>
    <dbReference type="NCBI Taxonomy" id="1526574"/>
    <lineage>
        <taxon>Bacteria</taxon>
        <taxon>Pseudomonadati</taxon>
        <taxon>Bacteroidota</taxon>
        <taxon>Flavobacteriia</taxon>
        <taxon>Flavobacteriales</taxon>
        <taxon>Flavobacteriaceae</taxon>
        <taxon>Psychroflexus</taxon>
    </lineage>
</organism>
<dbReference type="CDD" id="cd02165">
    <property type="entry name" value="NMNAT"/>
    <property type="match status" value="1"/>
</dbReference>
<dbReference type="NCBIfam" id="TIGR00482">
    <property type="entry name" value="nicotinate (nicotinamide) nucleotide adenylyltransferase"/>
    <property type="match status" value="1"/>
</dbReference>
<dbReference type="Pfam" id="PF01467">
    <property type="entry name" value="CTP_transf_like"/>
    <property type="match status" value="1"/>
</dbReference>
<evidence type="ECO:0000256" key="2">
    <source>
        <dbReference type="ARBA" id="ARBA00005019"/>
    </source>
</evidence>
<dbReference type="GO" id="GO:0005524">
    <property type="term" value="F:ATP binding"/>
    <property type="evidence" value="ECO:0007669"/>
    <property type="project" value="UniProtKB-KW"/>
</dbReference>
<comment type="pathway">
    <text evidence="2 11">Cofactor biosynthesis; NAD(+) biosynthesis; deamido-NAD(+) from nicotinate D-ribonucleotide: step 1/1.</text>
</comment>
<dbReference type="Proteomes" id="UP000599688">
    <property type="component" value="Unassembled WGS sequence"/>
</dbReference>
<evidence type="ECO:0000256" key="5">
    <source>
        <dbReference type="ARBA" id="ARBA00022679"/>
    </source>
</evidence>
<dbReference type="SUPFAM" id="SSF52374">
    <property type="entry name" value="Nucleotidylyl transferase"/>
    <property type="match status" value="1"/>
</dbReference>
<accession>A0A916ZUR3</accession>
<dbReference type="EC" id="2.7.7.18" evidence="11"/>
<keyword evidence="4 11" id="KW-0662">Pyridine nucleotide biosynthesis</keyword>
<gene>
    <name evidence="11 13" type="primary">nadD</name>
    <name evidence="13" type="ORF">GCM10010831_14440</name>
</gene>
<dbReference type="AlphaFoldDB" id="A0A916ZUR3"/>
<evidence type="ECO:0000313" key="13">
    <source>
        <dbReference type="EMBL" id="GGE14168.1"/>
    </source>
</evidence>
<comment type="function">
    <text evidence="1 11">Catalyzes the reversible adenylation of nicotinate mononucleotide (NaMN) to nicotinic acid adenine dinucleotide (NaAD).</text>
</comment>
<dbReference type="GO" id="GO:0004515">
    <property type="term" value="F:nicotinate-nucleotide adenylyltransferase activity"/>
    <property type="evidence" value="ECO:0007669"/>
    <property type="project" value="UniProtKB-UniRule"/>
</dbReference>
<evidence type="ECO:0000256" key="7">
    <source>
        <dbReference type="ARBA" id="ARBA00022741"/>
    </source>
</evidence>
<evidence type="ECO:0000256" key="4">
    <source>
        <dbReference type="ARBA" id="ARBA00022642"/>
    </source>
</evidence>
<dbReference type="PANTHER" id="PTHR39321:SF3">
    <property type="entry name" value="PHOSPHOPANTETHEINE ADENYLYLTRANSFERASE"/>
    <property type="match status" value="1"/>
</dbReference>
<keyword evidence="9 11" id="KW-0520">NAD</keyword>
<comment type="similarity">
    <text evidence="3 11">Belongs to the NadD family.</text>
</comment>
<keyword evidence="7 11" id="KW-0547">Nucleotide-binding</keyword>
<dbReference type="Gene3D" id="3.40.50.620">
    <property type="entry name" value="HUPs"/>
    <property type="match status" value="1"/>
</dbReference>
<evidence type="ECO:0000313" key="14">
    <source>
        <dbReference type="Proteomes" id="UP000599688"/>
    </source>
</evidence>
<keyword evidence="6 11" id="KW-0548">Nucleotidyltransferase</keyword>
<proteinExistence type="inferred from homology"/>
<evidence type="ECO:0000256" key="11">
    <source>
        <dbReference type="HAMAP-Rule" id="MF_00244"/>
    </source>
</evidence>
<dbReference type="PANTHER" id="PTHR39321">
    <property type="entry name" value="NICOTINATE-NUCLEOTIDE ADENYLYLTRANSFERASE-RELATED"/>
    <property type="match status" value="1"/>
</dbReference>
<reference evidence="13 14" key="1">
    <citation type="journal article" date="2014" name="Int. J. Syst. Evol. Microbiol.">
        <title>Complete genome sequence of Corynebacterium casei LMG S-19264T (=DSM 44701T), isolated from a smear-ripened cheese.</title>
        <authorList>
            <consortium name="US DOE Joint Genome Institute (JGI-PGF)"/>
            <person name="Walter F."/>
            <person name="Albersmeier A."/>
            <person name="Kalinowski J."/>
            <person name="Ruckert C."/>
        </authorList>
    </citation>
    <scope>NUCLEOTIDE SEQUENCE [LARGE SCALE GENOMIC DNA]</scope>
    <source>
        <strain evidence="13 14">CGMCC 1.12925</strain>
    </source>
</reference>
<sequence length="194" mass="22889">MKKNIGLYFGSFNPIHIGHLIIANYLAEFTDLDEVWLVISPQSPFKKKASLLENHHRYELVYRALENFDKLKASNIEFDLPTPNYTSKTLAVLAEKHPEYSFNLIMGEDNLRSFHKWKNYEFILENHKIYVCPRLGDGKINEDFQSHKNIHFTNTPIMHISASLIRDSIQKSKNIRPMLPNAVWQYIDEMNFYR</sequence>
<evidence type="ECO:0000256" key="8">
    <source>
        <dbReference type="ARBA" id="ARBA00022840"/>
    </source>
</evidence>
<keyword evidence="8 11" id="KW-0067">ATP-binding</keyword>
<evidence type="ECO:0000256" key="9">
    <source>
        <dbReference type="ARBA" id="ARBA00023027"/>
    </source>
</evidence>
<name>A0A916ZUR3_9FLAO</name>
<keyword evidence="5 11" id="KW-0808">Transferase</keyword>
<dbReference type="EMBL" id="BMGL01000007">
    <property type="protein sequence ID" value="GGE14168.1"/>
    <property type="molecule type" value="Genomic_DNA"/>
</dbReference>
<dbReference type="HAMAP" id="MF_00244">
    <property type="entry name" value="NaMN_adenylyltr"/>
    <property type="match status" value="1"/>
</dbReference>
<evidence type="ECO:0000256" key="3">
    <source>
        <dbReference type="ARBA" id="ARBA00009014"/>
    </source>
</evidence>
<dbReference type="NCBIfam" id="TIGR00125">
    <property type="entry name" value="cyt_tran_rel"/>
    <property type="match status" value="1"/>
</dbReference>
<dbReference type="InterPro" id="IPR004821">
    <property type="entry name" value="Cyt_trans-like"/>
</dbReference>
<dbReference type="RefSeq" id="WP_188406155.1">
    <property type="nucleotide sequence ID" value="NZ_BMGL01000007.1"/>
</dbReference>
<evidence type="ECO:0000259" key="12">
    <source>
        <dbReference type="Pfam" id="PF01467"/>
    </source>
</evidence>
<protein>
    <recommendedName>
        <fullName evidence="11">Probable nicotinate-nucleotide adenylyltransferase</fullName>
        <ecNumber evidence="11">2.7.7.18</ecNumber>
    </recommendedName>
    <alternativeName>
        <fullName evidence="11">Deamido-NAD(+) diphosphorylase</fullName>
    </alternativeName>
    <alternativeName>
        <fullName evidence="11">Deamido-NAD(+) pyrophosphorylase</fullName>
    </alternativeName>
    <alternativeName>
        <fullName evidence="11">Nicotinate mononucleotide adenylyltransferase</fullName>
        <shortName evidence="11">NaMN adenylyltransferase</shortName>
    </alternativeName>
</protein>